<dbReference type="Proteomes" id="UP000054485">
    <property type="component" value="Unassembled WGS sequence"/>
</dbReference>
<feature type="compositionally biased region" description="Polar residues" evidence="1">
    <location>
        <begin position="107"/>
        <end position="118"/>
    </location>
</feature>
<dbReference type="AlphaFoldDB" id="A0A0C9ZAQ5"/>
<dbReference type="InParanoid" id="A0A0C9ZAQ5"/>
<organism evidence="2 3">
    <name type="scientific">Suillus luteus UH-Slu-Lm8-n1</name>
    <dbReference type="NCBI Taxonomy" id="930992"/>
    <lineage>
        <taxon>Eukaryota</taxon>
        <taxon>Fungi</taxon>
        <taxon>Dikarya</taxon>
        <taxon>Basidiomycota</taxon>
        <taxon>Agaricomycotina</taxon>
        <taxon>Agaricomycetes</taxon>
        <taxon>Agaricomycetidae</taxon>
        <taxon>Boletales</taxon>
        <taxon>Suillineae</taxon>
        <taxon>Suillaceae</taxon>
        <taxon>Suillus</taxon>
    </lineage>
</organism>
<reference evidence="3" key="2">
    <citation type="submission" date="2015-01" db="EMBL/GenBank/DDBJ databases">
        <title>Evolutionary Origins and Diversification of the Mycorrhizal Mutualists.</title>
        <authorList>
            <consortium name="DOE Joint Genome Institute"/>
            <consortium name="Mycorrhizal Genomics Consortium"/>
            <person name="Kohler A."/>
            <person name="Kuo A."/>
            <person name="Nagy L.G."/>
            <person name="Floudas D."/>
            <person name="Copeland A."/>
            <person name="Barry K.W."/>
            <person name="Cichocki N."/>
            <person name="Veneault-Fourrey C."/>
            <person name="LaButti K."/>
            <person name="Lindquist E.A."/>
            <person name="Lipzen A."/>
            <person name="Lundell T."/>
            <person name="Morin E."/>
            <person name="Murat C."/>
            <person name="Riley R."/>
            <person name="Ohm R."/>
            <person name="Sun H."/>
            <person name="Tunlid A."/>
            <person name="Henrissat B."/>
            <person name="Grigoriev I.V."/>
            <person name="Hibbett D.S."/>
            <person name="Martin F."/>
        </authorList>
    </citation>
    <scope>NUCLEOTIDE SEQUENCE [LARGE SCALE GENOMIC DNA]</scope>
    <source>
        <strain evidence="3">UH-Slu-Lm8-n1</strain>
    </source>
</reference>
<dbReference type="OrthoDB" id="5405745at2759"/>
<evidence type="ECO:0000313" key="2">
    <source>
        <dbReference type="EMBL" id="KIK34620.1"/>
    </source>
</evidence>
<reference evidence="2 3" key="1">
    <citation type="submission" date="2014-04" db="EMBL/GenBank/DDBJ databases">
        <authorList>
            <consortium name="DOE Joint Genome Institute"/>
            <person name="Kuo A."/>
            <person name="Ruytinx J."/>
            <person name="Rineau F."/>
            <person name="Colpaert J."/>
            <person name="Kohler A."/>
            <person name="Nagy L.G."/>
            <person name="Floudas D."/>
            <person name="Copeland A."/>
            <person name="Barry K.W."/>
            <person name="Cichocki N."/>
            <person name="Veneault-Fourrey C."/>
            <person name="LaButti K."/>
            <person name="Lindquist E.A."/>
            <person name="Lipzen A."/>
            <person name="Lundell T."/>
            <person name="Morin E."/>
            <person name="Murat C."/>
            <person name="Sun H."/>
            <person name="Tunlid A."/>
            <person name="Henrissat B."/>
            <person name="Grigoriev I.V."/>
            <person name="Hibbett D.S."/>
            <person name="Martin F."/>
            <person name="Nordberg H.P."/>
            <person name="Cantor M.N."/>
            <person name="Hua S.X."/>
        </authorList>
    </citation>
    <scope>NUCLEOTIDE SEQUENCE [LARGE SCALE GENOMIC DNA]</scope>
    <source>
        <strain evidence="2 3">UH-Slu-Lm8-n1</strain>
    </source>
</reference>
<name>A0A0C9ZAQ5_9AGAM</name>
<proteinExistence type="predicted"/>
<keyword evidence="3" id="KW-1185">Reference proteome</keyword>
<dbReference type="EMBL" id="KN835727">
    <property type="protein sequence ID" value="KIK34620.1"/>
    <property type="molecule type" value="Genomic_DNA"/>
</dbReference>
<feature type="non-terminal residue" evidence="2">
    <location>
        <position position="118"/>
    </location>
</feature>
<evidence type="ECO:0000256" key="1">
    <source>
        <dbReference type="SAM" id="MobiDB-lite"/>
    </source>
</evidence>
<accession>A0A0C9ZAQ5</accession>
<dbReference type="STRING" id="930992.A0A0C9ZAQ5"/>
<dbReference type="HOGENOM" id="CLU_2078763_0_0_1"/>
<protein>
    <submittedName>
        <fullName evidence="2">Uncharacterized protein</fullName>
    </submittedName>
</protein>
<gene>
    <name evidence="2" type="ORF">CY34DRAFT_40835</name>
</gene>
<sequence>SLVIAPTSSSLASGMQTACRINSTSSAGSVVSNDLWLHDNRGCRFQWLVDDLTPSTNYTACVIQDQAKLSGPIYFTTKYLTFPCFLVHSLPSCPSTSSAVPLPFPQSPASSYDSSNLP</sequence>
<feature type="non-terminal residue" evidence="2">
    <location>
        <position position="1"/>
    </location>
</feature>
<evidence type="ECO:0000313" key="3">
    <source>
        <dbReference type="Proteomes" id="UP000054485"/>
    </source>
</evidence>
<feature type="region of interest" description="Disordered" evidence="1">
    <location>
        <begin position="94"/>
        <end position="118"/>
    </location>
</feature>